<organism evidence="1 2">
    <name type="scientific">Eumeta variegata</name>
    <name type="common">Bagworm moth</name>
    <name type="synonym">Eumeta japonica</name>
    <dbReference type="NCBI Taxonomy" id="151549"/>
    <lineage>
        <taxon>Eukaryota</taxon>
        <taxon>Metazoa</taxon>
        <taxon>Ecdysozoa</taxon>
        <taxon>Arthropoda</taxon>
        <taxon>Hexapoda</taxon>
        <taxon>Insecta</taxon>
        <taxon>Pterygota</taxon>
        <taxon>Neoptera</taxon>
        <taxon>Endopterygota</taxon>
        <taxon>Lepidoptera</taxon>
        <taxon>Glossata</taxon>
        <taxon>Ditrysia</taxon>
        <taxon>Tineoidea</taxon>
        <taxon>Psychidae</taxon>
        <taxon>Oiketicinae</taxon>
        <taxon>Eumeta</taxon>
    </lineage>
</organism>
<name>A0A4C1V0R1_EUMVA</name>
<keyword evidence="2" id="KW-1185">Reference proteome</keyword>
<evidence type="ECO:0000313" key="2">
    <source>
        <dbReference type="Proteomes" id="UP000299102"/>
    </source>
</evidence>
<dbReference type="EMBL" id="BGZK01000252">
    <property type="protein sequence ID" value="GBP31856.1"/>
    <property type="molecule type" value="Genomic_DNA"/>
</dbReference>
<proteinExistence type="predicted"/>
<gene>
    <name evidence="1" type="ORF">EVAR_16630_1</name>
</gene>
<accession>A0A4C1V0R1</accession>
<protein>
    <submittedName>
        <fullName evidence="1">Uncharacterized protein</fullName>
    </submittedName>
</protein>
<dbReference type="AlphaFoldDB" id="A0A4C1V0R1"/>
<sequence>MNERVPSRTPAYPNKRQWVTLARRSLCISGRNRKSIPPQLYFAGLGRPVSGDEPFLRCPKFLGCLLVHKKRG</sequence>
<comment type="caution">
    <text evidence="1">The sequence shown here is derived from an EMBL/GenBank/DDBJ whole genome shotgun (WGS) entry which is preliminary data.</text>
</comment>
<evidence type="ECO:0000313" key="1">
    <source>
        <dbReference type="EMBL" id="GBP31856.1"/>
    </source>
</evidence>
<dbReference type="Proteomes" id="UP000299102">
    <property type="component" value="Unassembled WGS sequence"/>
</dbReference>
<reference evidence="1 2" key="1">
    <citation type="journal article" date="2019" name="Commun. Biol.">
        <title>The bagworm genome reveals a unique fibroin gene that provides high tensile strength.</title>
        <authorList>
            <person name="Kono N."/>
            <person name="Nakamura H."/>
            <person name="Ohtoshi R."/>
            <person name="Tomita M."/>
            <person name="Numata K."/>
            <person name="Arakawa K."/>
        </authorList>
    </citation>
    <scope>NUCLEOTIDE SEQUENCE [LARGE SCALE GENOMIC DNA]</scope>
</reference>